<evidence type="ECO:0000313" key="3">
    <source>
        <dbReference type="Proteomes" id="UP000227088"/>
    </source>
</evidence>
<gene>
    <name evidence="2" type="ORF">A9R00_06680</name>
</gene>
<feature type="domain" description="GST N-terminal" evidence="1">
    <location>
        <begin position="47"/>
        <end position="120"/>
    </location>
</feature>
<dbReference type="GO" id="GO:0045454">
    <property type="term" value="P:cell redox homeostasis"/>
    <property type="evidence" value="ECO:0007669"/>
    <property type="project" value="TreeGrafter"/>
</dbReference>
<comment type="caution">
    <text evidence="2">The sequence shown here is derived from an EMBL/GenBank/DDBJ whole genome shotgun (WGS) entry which is preliminary data.</text>
</comment>
<dbReference type="PROSITE" id="PS50404">
    <property type="entry name" value="GST_NTER"/>
    <property type="match status" value="1"/>
</dbReference>
<dbReference type="CDD" id="cd02976">
    <property type="entry name" value="NrdH"/>
    <property type="match status" value="1"/>
</dbReference>
<dbReference type="PANTHER" id="PTHR34386:SF1">
    <property type="entry name" value="GLUTAREDOXIN-LIKE PROTEIN NRDH"/>
    <property type="match status" value="1"/>
</dbReference>
<dbReference type="PANTHER" id="PTHR34386">
    <property type="entry name" value="GLUTAREDOXIN"/>
    <property type="match status" value="1"/>
</dbReference>
<dbReference type="InterPro" id="IPR036249">
    <property type="entry name" value="Thioredoxin-like_sf"/>
</dbReference>
<protein>
    <submittedName>
        <fullName evidence="2">NrdH-redoxin</fullName>
    </submittedName>
</protein>
<dbReference type="EMBL" id="MABE01000373">
    <property type="protein sequence ID" value="OUS40309.1"/>
    <property type="molecule type" value="Genomic_DNA"/>
</dbReference>
<sequence>MLIEIFKIKKIVFSVIALVVVLVTFQFGSEIQELVFPKPNFAELHDGKVILYATSWCGYCEKTRQFLNENSIPFYEYDIEKSSVGHDQYRAIGGRGVPVLLVNKSVIRGYSPDEILKYLE</sequence>
<dbReference type="InterPro" id="IPR002109">
    <property type="entry name" value="Glutaredoxin"/>
</dbReference>
<proteinExistence type="predicted"/>
<accession>A0A1Y5HSQ6</accession>
<dbReference type="SUPFAM" id="SSF52833">
    <property type="entry name" value="Thioredoxin-like"/>
    <property type="match status" value="1"/>
</dbReference>
<name>A0A1Y5HSQ6_OLEAN</name>
<dbReference type="Proteomes" id="UP000227088">
    <property type="component" value="Unassembled WGS sequence"/>
</dbReference>
<reference evidence="3" key="1">
    <citation type="journal article" date="2017" name="Proc. Natl. Acad. Sci. U.S.A.">
        <title>Simulation of Deepwater Horizon oil plume reveals substrate specialization within a complex community of hydrocarbon degraders.</title>
        <authorList>
            <person name="Hu P."/>
            <person name="Dubinsky E.A."/>
            <person name="Probst A.J."/>
            <person name="Wang J."/>
            <person name="Sieber C.M.K."/>
            <person name="Tom L.M."/>
            <person name="Gardinali P."/>
            <person name="Banfield J.F."/>
            <person name="Atlas R.M."/>
            <person name="Andersen G.L."/>
        </authorList>
    </citation>
    <scope>NUCLEOTIDE SEQUENCE [LARGE SCALE GENOMIC DNA]</scope>
</reference>
<evidence type="ECO:0000313" key="2">
    <source>
        <dbReference type="EMBL" id="OUS40309.1"/>
    </source>
</evidence>
<dbReference type="Gene3D" id="3.40.30.10">
    <property type="entry name" value="Glutaredoxin"/>
    <property type="match status" value="1"/>
</dbReference>
<dbReference type="PROSITE" id="PS51354">
    <property type="entry name" value="GLUTAREDOXIN_2"/>
    <property type="match status" value="1"/>
</dbReference>
<dbReference type="AlphaFoldDB" id="A0A1Y5HSQ6"/>
<evidence type="ECO:0000259" key="1">
    <source>
        <dbReference type="PROSITE" id="PS50404"/>
    </source>
</evidence>
<dbReference type="Pfam" id="PF00462">
    <property type="entry name" value="Glutaredoxin"/>
    <property type="match status" value="1"/>
</dbReference>
<dbReference type="InterPro" id="IPR004045">
    <property type="entry name" value="Glutathione_S-Trfase_N"/>
</dbReference>
<dbReference type="GO" id="GO:0009055">
    <property type="term" value="F:electron transfer activity"/>
    <property type="evidence" value="ECO:0007669"/>
    <property type="project" value="TreeGrafter"/>
</dbReference>
<dbReference type="InterPro" id="IPR051548">
    <property type="entry name" value="Grx-like_ET"/>
</dbReference>
<organism evidence="2 3">
    <name type="scientific">Oleispira antarctica</name>
    <dbReference type="NCBI Taxonomy" id="188908"/>
    <lineage>
        <taxon>Bacteria</taxon>
        <taxon>Pseudomonadati</taxon>
        <taxon>Pseudomonadota</taxon>
        <taxon>Gammaproteobacteria</taxon>
        <taxon>Oceanospirillales</taxon>
        <taxon>Oceanospirillaceae</taxon>
        <taxon>Oleispira</taxon>
    </lineage>
</organism>